<organism evidence="1 2">
    <name type="scientific">Entomophthora muscae</name>
    <dbReference type="NCBI Taxonomy" id="34485"/>
    <lineage>
        <taxon>Eukaryota</taxon>
        <taxon>Fungi</taxon>
        <taxon>Fungi incertae sedis</taxon>
        <taxon>Zoopagomycota</taxon>
        <taxon>Entomophthoromycotina</taxon>
        <taxon>Entomophthoromycetes</taxon>
        <taxon>Entomophthorales</taxon>
        <taxon>Entomophthoraceae</taxon>
        <taxon>Entomophthora</taxon>
    </lineage>
</organism>
<gene>
    <name evidence="1" type="ORF">DSO57_1038137</name>
</gene>
<reference evidence="1" key="1">
    <citation type="submission" date="2022-04" db="EMBL/GenBank/DDBJ databases">
        <title>Genome of the entomopathogenic fungus Entomophthora muscae.</title>
        <authorList>
            <person name="Elya C."/>
            <person name="Lovett B.R."/>
            <person name="Lee E."/>
            <person name="Macias A.M."/>
            <person name="Hajek A.E."/>
            <person name="De Bivort B.L."/>
            <person name="Kasson M.T."/>
            <person name="De Fine Licht H.H."/>
            <person name="Stajich J.E."/>
        </authorList>
    </citation>
    <scope>NUCLEOTIDE SEQUENCE</scope>
    <source>
        <strain evidence="1">Berkeley</strain>
    </source>
</reference>
<dbReference type="EMBL" id="QTSX02006135">
    <property type="protein sequence ID" value="KAJ9055941.1"/>
    <property type="molecule type" value="Genomic_DNA"/>
</dbReference>
<accession>A0ACC2S150</accession>
<evidence type="ECO:0000313" key="2">
    <source>
        <dbReference type="Proteomes" id="UP001165960"/>
    </source>
</evidence>
<protein>
    <submittedName>
        <fullName evidence="1">Uncharacterized protein</fullName>
    </submittedName>
</protein>
<evidence type="ECO:0000313" key="1">
    <source>
        <dbReference type="EMBL" id="KAJ9055941.1"/>
    </source>
</evidence>
<dbReference type="Proteomes" id="UP001165960">
    <property type="component" value="Unassembled WGS sequence"/>
</dbReference>
<sequence length="262" mass="29887">MYTQLANDSAGVWGAVTSSVDWCEANYQHTPYIAEFFNTLSSLAMVVVGEFGVYNNHSSHWKQVMSFRLISVVGIGSLLFHMTLKYHTQMLDELPMVWTSALVLSLCLEFHYKKVPGWVAPTLFGVTVLATIFTSLSTGPIQVALFRSAFTFLEFSSIFIGSIHYSRLPQSSGVRRMALFGFAMIFLAFLCWITDINRCKELSKLRVNPQLHAVWHILMSVGIYYVILFCVFLHQRRFEALPSTLHYKWGFLPYLKKGLVKL</sequence>
<comment type="caution">
    <text evidence="1">The sequence shown here is derived from an EMBL/GenBank/DDBJ whole genome shotgun (WGS) entry which is preliminary data.</text>
</comment>
<keyword evidence="2" id="KW-1185">Reference proteome</keyword>
<proteinExistence type="predicted"/>
<name>A0ACC2S150_9FUNG</name>